<dbReference type="AlphaFoldDB" id="A0A511K6W0"/>
<organism evidence="2 3">
    <name type="scientific">Rhodotorula toruloides</name>
    <name type="common">Yeast</name>
    <name type="synonym">Rhodosporidium toruloides</name>
    <dbReference type="NCBI Taxonomy" id="5286"/>
    <lineage>
        <taxon>Eukaryota</taxon>
        <taxon>Fungi</taxon>
        <taxon>Dikarya</taxon>
        <taxon>Basidiomycota</taxon>
        <taxon>Pucciniomycotina</taxon>
        <taxon>Microbotryomycetes</taxon>
        <taxon>Sporidiobolales</taxon>
        <taxon>Sporidiobolaceae</taxon>
        <taxon>Rhodotorula</taxon>
    </lineage>
</organism>
<dbReference type="EMBL" id="BJWK01000001">
    <property type="protein sequence ID" value="GEM06079.1"/>
    <property type="molecule type" value="Genomic_DNA"/>
</dbReference>
<reference evidence="2 3" key="1">
    <citation type="submission" date="2019-07" db="EMBL/GenBank/DDBJ databases">
        <title>Rhodotorula toruloides NBRC10032 genome sequencing.</title>
        <authorList>
            <person name="Shida Y."/>
            <person name="Takaku H."/>
            <person name="Ogasawara W."/>
            <person name="Mori K."/>
        </authorList>
    </citation>
    <scope>NUCLEOTIDE SEQUENCE [LARGE SCALE GENOMIC DNA]</scope>
    <source>
        <strain evidence="2 3">NBRC10032</strain>
    </source>
</reference>
<protein>
    <submittedName>
        <fullName evidence="2">DUF1115 domain containing protein</fullName>
    </submittedName>
</protein>
<evidence type="ECO:0000313" key="3">
    <source>
        <dbReference type="Proteomes" id="UP000321518"/>
    </source>
</evidence>
<dbReference type="InterPro" id="IPR017359">
    <property type="entry name" value="Phi-like"/>
</dbReference>
<dbReference type="InterPro" id="IPR059181">
    <property type="entry name" value="RWDD2A-B_C"/>
</dbReference>
<dbReference type="Pfam" id="PF06544">
    <property type="entry name" value="Prp3_C"/>
    <property type="match status" value="1"/>
</dbReference>
<proteinExistence type="predicted"/>
<dbReference type="OrthoDB" id="432412at2759"/>
<dbReference type="PANTHER" id="PTHR15955">
    <property type="entry name" value="RWD DOMAIN CONTAINING PROTEIN 2"/>
    <property type="match status" value="1"/>
</dbReference>
<dbReference type="PANTHER" id="PTHR15955:SF8">
    <property type="entry name" value="RWD DOMAIN-CONTAINING PROTEIN 2B-RELATED"/>
    <property type="match status" value="1"/>
</dbReference>
<dbReference type="InterPro" id="IPR010541">
    <property type="entry name" value="Prp3_C"/>
</dbReference>
<dbReference type="CDD" id="cd24163">
    <property type="entry name" value="RWDD2_C"/>
    <property type="match status" value="1"/>
</dbReference>
<sequence>MLPEQIKDELLVLQASCVEGELAWDDDDARWAWEPVLDGPAELDDLSLPLPTISLRISDSIELTAEYRAHPAPPELSLHCLRLERDEQADLRRQLEEVFKRCQDEADPLPVFNVLTALQEYLAAHPPASASHPSTPPNLTRPHHFGRLQLKTVLMWSHHLLATSKRKDIVAWSTELELWGLSKPGYPGVIIAEGLASNVDHFIQVVKSWQWKALQVRCELDGPVIEPPPDFSPKEAATWAVRTKSHLGPVLGKDAKEKICVKEVEGLHEVGEIMRAAGLEDVFYTALKLQK</sequence>
<accession>A0A511K6W0</accession>
<name>A0A511K6W0_RHOTO</name>
<feature type="domain" description="Small nuclear ribonucleoprotein Prp3 C-terminal" evidence="1">
    <location>
        <begin position="154"/>
        <end position="215"/>
    </location>
</feature>
<evidence type="ECO:0000259" key="1">
    <source>
        <dbReference type="Pfam" id="PF06544"/>
    </source>
</evidence>
<comment type="caution">
    <text evidence="2">The sequence shown here is derived from an EMBL/GenBank/DDBJ whole genome shotgun (WGS) entry which is preliminary data.</text>
</comment>
<dbReference type="Proteomes" id="UP000321518">
    <property type="component" value="Unassembled WGS sequence"/>
</dbReference>
<evidence type="ECO:0000313" key="2">
    <source>
        <dbReference type="EMBL" id="GEM06079.1"/>
    </source>
</evidence>
<gene>
    <name evidence="2" type="ORF">Rt10032_c01g0096</name>
</gene>